<dbReference type="InterPro" id="IPR001444">
    <property type="entry name" value="Flag_bb_rod_N"/>
</dbReference>
<dbReference type="OrthoDB" id="9792068at2"/>
<dbReference type="Proteomes" id="UP000032809">
    <property type="component" value="Chromosome I"/>
</dbReference>
<dbReference type="Pfam" id="PF00460">
    <property type="entry name" value="Flg_bb_rod"/>
    <property type="match status" value="1"/>
</dbReference>
<keyword evidence="8" id="KW-0969">Cilium</keyword>
<dbReference type="NCBIfam" id="TIGR01396">
    <property type="entry name" value="FlgB"/>
    <property type="match status" value="1"/>
</dbReference>
<evidence type="ECO:0000313" key="8">
    <source>
        <dbReference type="EMBL" id="CEP78558.1"/>
    </source>
</evidence>
<dbReference type="PIRSF" id="PIRSF002889">
    <property type="entry name" value="Rod_FlgB"/>
    <property type="match status" value="1"/>
</dbReference>
<evidence type="ECO:0000313" key="9">
    <source>
        <dbReference type="Proteomes" id="UP000032809"/>
    </source>
</evidence>
<dbReference type="HOGENOM" id="CLU_125463_3_1_0"/>
<comment type="subcellular location">
    <subcellularLocation>
        <location evidence="1 6">Bacterial flagellum basal body</location>
    </subcellularLocation>
</comment>
<evidence type="ECO:0000256" key="5">
    <source>
        <dbReference type="ARBA" id="ARBA00024934"/>
    </source>
</evidence>
<dbReference type="GO" id="GO:0030694">
    <property type="term" value="C:bacterial-type flagellum basal body, rod"/>
    <property type="evidence" value="ECO:0007669"/>
    <property type="project" value="InterPro"/>
</dbReference>
<accession>A0A0C7NZ46</accession>
<reference evidence="9" key="1">
    <citation type="submission" date="2014-11" db="EMBL/GenBank/DDBJ databases">
        <authorList>
            <person name="Wibberg D."/>
        </authorList>
    </citation>
    <scope>NUCLEOTIDE SEQUENCE [LARGE SCALE GENOMIC DNA]</scope>
    <source>
        <strain evidence="9">L3</strain>
    </source>
</reference>
<dbReference type="PANTHER" id="PTHR30435:SF12">
    <property type="entry name" value="FLAGELLAR BASAL BODY ROD PROTEIN FLGB"/>
    <property type="match status" value="1"/>
</dbReference>
<dbReference type="STRING" id="1006576.DTL3_1260"/>
<dbReference type="EMBL" id="LN824141">
    <property type="protein sequence ID" value="CEP78558.1"/>
    <property type="molecule type" value="Genomic_DNA"/>
</dbReference>
<dbReference type="RefSeq" id="WP_045087980.1">
    <property type="nucleotide sequence ID" value="NZ_LN824141.1"/>
</dbReference>
<comment type="subunit">
    <text evidence="6">The basal body constitutes a major portion of the flagellar organelle and consists of a number of rings mounted on a central rod.</text>
</comment>
<keyword evidence="4 6" id="KW-0975">Bacterial flagellum</keyword>
<organism evidence="8 9">
    <name type="scientific">Defluviitoga tunisiensis</name>
    <dbReference type="NCBI Taxonomy" id="1006576"/>
    <lineage>
        <taxon>Bacteria</taxon>
        <taxon>Thermotogati</taxon>
        <taxon>Thermotogota</taxon>
        <taxon>Thermotogae</taxon>
        <taxon>Petrotogales</taxon>
        <taxon>Petrotogaceae</taxon>
        <taxon>Defluviitoga</taxon>
    </lineage>
</organism>
<proteinExistence type="inferred from homology"/>
<dbReference type="AlphaFoldDB" id="A0A0C7NZ46"/>
<evidence type="ECO:0000256" key="1">
    <source>
        <dbReference type="ARBA" id="ARBA00004117"/>
    </source>
</evidence>
<comment type="similarity">
    <text evidence="2 6">Belongs to the flagella basal body rod proteins family.</text>
</comment>
<gene>
    <name evidence="8" type="primary">flgB</name>
    <name evidence="8" type="ORF">DTL3_1260</name>
</gene>
<evidence type="ECO:0000256" key="2">
    <source>
        <dbReference type="ARBA" id="ARBA00009677"/>
    </source>
</evidence>
<protein>
    <recommendedName>
        <fullName evidence="3 6">Flagellar basal body rod protein FlgB</fullName>
    </recommendedName>
</protein>
<feature type="domain" description="Flagellar basal body rod protein N-terminal" evidence="7">
    <location>
        <begin position="13"/>
        <end position="37"/>
    </location>
</feature>
<dbReference type="InterPro" id="IPR006300">
    <property type="entry name" value="FlgB"/>
</dbReference>
<evidence type="ECO:0000256" key="4">
    <source>
        <dbReference type="ARBA" id="ARBA00023143"/>
    </source>
</evidence>
<keyword evidence="9" id="KW-1185">Reference proteome</keyword>
<keyword evidence="8" id="KW-0966">Cell projection</keyword>
<evidence type="ECO:0000256" key="6">
    <source>
        <dbReference type="PIRNR" id="PIRNR002889"/>
    </source>
</evidence>
<dbReference type="KEGG" id="dtn:DTL3_1260"/>
<evidence type="ECO:0000256" key="3">
    <source>
        <dbReference type="ARBA" id="ARBA00014376"/>
    </source>
</evidence>
<evidence type="ECO:0000259" key="7">
    <source>
        <dbReference type="Pfam" id="PF00460"/>
    </source>
</evidence>
<name>A0A0C7NZ46_DEFTU</name>
<sequence length="133" mass="15406">MFDDINFNLIPKTLNALSLRHTVISQNISNYNTPGYKRKYVDFESELQKCISENNVLNLKTNNTKHINNTSSLEIIQATIKEDDSKSLRDDDNNVDPDKEFVSMIENTFKYNTLSRMMTYAIQRYDTAIRGGK</sequence>
<dbReference type="GO" id="GO:0071978">
    <property type="term" value="P:bacterial-type flagellum-dependent swarming motility"/>
    <property type="evidence" value="ECO:0007669"/>
    <property type="project" value="TreeGrafter"/>
</dbReference>
<keyword evidence="8" id="KW-0282">Flagellum</keyword>
<dbReference type="PANTHER" id="PTHR30435">
    <property type="entry name" value="FLAGELLAR PROTEIN"/>
    <property type="match status" value="1"/>
</dbReference>
<comment type="function">
    <text evidence="5 6">Structural component of flagellum, the bacterial motility apparatus. Part of the rod structure of flagellar basal body.</text>
</comment>